<evidence type="ECO:0000313" key="3">
    <source>
        <dbReference type="Proteomes" id="UP000500767"/>
    </source>
</evidence>
<feature type="transmembrane region" description="Helical" evidence="1">
    <location>
        <begin position="82"/>
        <end position="104"/>
    </location>
</feature>
<keyword evidence="1" id="KW-1133">Transmembrane helix</keyword>
<feature type="transmembrane region" description="Helical" evidence="1">
    <location>
        <begin position="189"/>
        <end position="206"/>
    </location>
</feature>
<dbReference type="AlphaFoldDB" id="A0A6M8HPA2"/>
<feature type="transmembrane region" description="Helical" evidence="1">
    <location>
        <begin position="374"/>
        <end position="392"/>
    </location>
</feature>
<proteinExistence type="predicted"/>
<feature type="transmembrane region" description="Helical" evidence="1">
    <location>
        <begin position="213"/>
        <end position="233"/>
    </location>
</feature>
<dbReference type="Proteomes" id="UP000500767">
    <property type="component" value="Chromosome"/>
</dbReference>
<sequence>MIRRISFGTLLVPAALGCAMLLLSVRLGPDASWDLRNYHLYDAFSALRKHGFTDLVAAQRQTFHPPMVDLPSLWLRFRLNRWPHLLDAMLAVPSAVAVVIAWFIGRRIEPDDTPGARLSLVLAVLFGATGVAGLPTTGTSMSEMPAACFALAGLGLLLTDPGARAPAWRTVLAGIGFGVAFALKPTLAILGVAAAVAIALCTPVSASRRFIRLVWFSLGVALGALVIGGPWWWHLTRLTGSPLFPYMNQLFQSPLVAPVDLPNWFVPRTELQALFYPFFWAVSPSRLVSELTVRDPRLAIAFVATICCGLIAFLRSARPVGERRAGFLLVFLAIAFILWEAGFSILRYLAPIELLSGLAILIALQPLKARSPMLPPAILAVLLLGSAAITIYPDWGRERPATTAASVEPPPLPPDAMVLLLTGDPMAYVAAYMAPTIRFVGVDNNLVHPGQDSALERQIEQAVRTHQGPLYGLQPSAPGDPGAAVLRFYGLHRDGPCLPVRSNLDGNALAVCRLRK</sequence>
<keyword evidence="1" id="KW-0472">Membrane</keyword>
<keyword evidence="1" id="KW-0812">Transmembrane</keyword>
<reference evidence="2 3" key="1">
    <citation type="journal article" date="2014" name="World J. Microbiol. Biotechnol.">
        <title>Biodiversity and physiological characteristics of Antarctic and Arctic lichens-associated bacteria.</title>
        <authorList>
            <person name="Lee Y.M."/>
            <person name="Kim E.H."/>
            <person name="Lee H.K."/>
            <person name="Hong S.G."/>
        </authorList>
    </citation>
    <scope>NUCLEOTIDE SEQUENCE [LARGE SCALE GENOMIC DNA]</scope>
    <source>
        <strain evidence="2 3">PAMC 26569</strain>
    </source>
</reference>
<dbReference type="PROSITE" id="PS51257">
    <property type="entry name" value="PROKAR_LIPOPROTEIN"/>
    <property type="match status" value="1"/>
</dbReference>
<feature type="transmembrane region" description="Helical" evidence="1">
    <location>
        <begin position="116"/>
        <end position="134"/>
    </location>
</feature>
<protein>
    <submittedName>
        <fullName evidence="2">Uncharacterized protein</fullName>
    </submittedName>
</protein>
<feature type="transmembrane region" description="Helical" evidence="1">
    <location>
        <begin position="296"/>
        <end position="314"/>
    </location>
</feature>
<organism evidence="2 3">
    <name type="scientific">Lichenicola cladoniae</name>
    <dbReference type="NCBI Taxonomy" id="1484109"/>
    <lineage>
        <taxon>Bacteria</taxon>
        <taxon>Pseudomonadati</taxon>
        <taxon>Pseudomonadota</taxon>
        <taxon>Alphaproteobacteria</taxon>
        <taxon>Acetobacterales</taxon>
        <taxon>Acetobacteraceae</taxon>
        <taxon>Lichenicola</taxon>
    </lineage>
</organism>
<dbReference type="EMBL" id="CP053708">
    <property type="protein sequence ID" value="QKE90107.1"/>
    <property type="molecule type" value="Genomic_DNA"/>
</dbReference>
<keyword evidence="3" id="KW-1185">Reference proteome</keyword>
<feature type="transmembrane region" description="Helical" evidence="1">
    <location>
        <begin position="326"/>
        <end position="342"/>
    </location>
</feature>
<dbReference type="KEGG" id="lck:HN018_08625"/>
<name>A0A6M8HPA2_9PROT</name>
<accession>A0A6M8HPA2</accession>
<evidence type="ECO:0000256" key="1">
    <source>
        <dbReference type="SAM" id="Phobius"/>
    </source>
</evidence>
<gene>
    <name evidence="2" type="ORF">HN018_08625</name>
</gene>
<dbReference type="RefSeq" id="WP_171835941.1">
    <property type="nucleotide sequence ID" value="NZ_CP053708.1"/>
</dbReference>
<evidence type="ECO:0000313" key="2">
    <source>
        <dbReference type="EMBL" id="QKE90107.1"/>
    </source>
</evidence>